<feature type="transmembrane region" description="Helical" evidence="1">
    <location>
        <begin position="79"/>
        <end position="97"/>
    </location>
</feature>
<gene>
    <name evidence="2" type="ORF">NVV95_08250</name>
</gene>
<feature type="transmembrane region" description="Helical" evidence="1">
    <location>
        <begin position="387"/>
        <end position="408"/>
    </location>
</feature>
<feature type="transmembrane region" description="Helical" evidence="1">
    <location>
        <begin position="192"/>
        <end position="212"/>
    </location>
</feature>
<keyword evidence="1" id="KW-0812">Transmembrane</keyword>
<evidence type="ECO:0000313" key="3">
    <source>
        <dbReference type="Proteomes" id="UP001165580"/>
    </source>
</evidence>
<dbReference type="Pfam" id="PF06772">
    <property type="entry name" value="LtrA"/>
    <property type="match status" value="1"/>
</dbReference>
<feature type="transmembrane region" description="Helical" evidence="1">
    <location>
        <begin position="135"/>
        <end position="154"/>
    </location>
</feature>
<feature type="transmembrane region" description="Helical" evidence="1">
    <location>
        <begin position="46"/>
        <end position="67"/>
    </location>
</feature>
<feature type="transmembrane region" description="Helical" evidence="1">
    <location>
        <begin position="301"/>
        <end position="321"/>
    </location>
</feature>
<keyword evidence="3" id="KW-1185">Reference proteome</keyword>
<evidence type="ECO:0000313" key="2">
    <source>
        <dbReference type="EMBL" id="MCS5714543.1"/>
    </source>
</evidence>
<protein>
    <submittedName>
        <fullName evidence="2">Low temperature requirement protein A</fullName>
    </submittedName>
</protein>
<dbReference type="PANTHER" id="PTHR36840">
    <property type="entry name" value="BLL5714 PROTEIN"/>
    <property type="match status" value="1"/>
</dbReference>
<proteinExistence type="predicted"/>
<feature type="transmembrane region" description="Helical" evidence="1">
    <location>
        <begin position="361"/>
        <end position="381"/>
    </location>
</feature>
<feature type="transmembrane region" description="Helical" evidence="1">
    <location>
        <begin position="232"/>
        <end position="256"/>
    </location>
</feature>
<dbReference type="EMBL" id="JANTEZ010000003">
    <property type="protein sequence ID" value="MCS5714543.1"/>
    <property type="molecule type" value="Genomic_DNA"/>
</dbReference>
<feature type="transmembrane region" description="Helical" evidence="1">
    <location>
        <begin position="333"/>
        <end position="354"/>
    </location>
</feature>
<sequence>MSIRPRSLHERSVHERGLRRRSIVPVLRMRGRSIDEKGRVSTPLELLFDLTFVVAVASIVAQLAHAVAEDHIATALPNFLMVFFAIWLAWLNFTWFASAYDTDDVPYRLLTMLQMGGVLVLAAGVPGAFNDEDWGLVTLGYFIMRIALVGQWLRAAAQDEPGRGTALGYAIGISVVQALWIFRLLVLNDLPFAAQVAVFSLLALCELAVPLIAERKRRIAWHPHHVAERYSLFTIILLGESVAASSSAVQGVVSAGAATGEFVLIAASGLALLFGLWWVYFLEPAHEGLEKHRSRSYFWGYGHYLVFAALAALGAGLEVAVESIGHELEVPVTVVGYAIGIPVAAFFVMMWVLYRPLTGPTVIPPAVSLGAAAVVLLLPLAAPAISLGAVVLLTALAVAAAVAATVLYRRVPSPAPAPAPPSTSAAG</sequence>
<dbReference type="Proteomes" id="UP001165580">
    <property type="component" value="Unassembled WGS sequence"/>
</dbReference>
<dbReference type="RefSeq" id="WP_259486068.1">
    <property type="nucleotide sequence ID" value="NZ_JANTEZ010000003.1"/>
</dbReference>
<evidence type="ECO:0000256" key="1">
    <source>
        <dbReference type="SAM" id="Phobius"/>
    </source>
</evidence>
<comment type="caution">
    <text evidence="2">The sequence shown here is derived from an EMBL/GenBank/DDBJ whole genome shotgun (WGS) entry which is preliminary data.</text>
</comment>
<accession>A0ABT2GEB3</accession>
<name>A0ABT2GEB3_9MICO</name>
<dbReference type="InterPro" id="IPR010640">
    <property type="entry name" value="Low_temperature_requirement_A"/>
</dbReference>
<feature type="transmembrane region" description="Helical" evidence="1">
    <location>
        <begin position="109"/>
        <end position="129"/>
    </location>
</feature>
<organism evidence="2 3">
    <name type="scientific">Herbiconiux gentiana</name>
    <dbReference type="NCBI Taxonomy" id="2970912"/>
    <lineage>
        <taxon>Bacteria</taxon>
        <taxon>Bacillati</taxon>
        <taxon>Actinomycetota</taxon>
        <taxon>Actinomycetes</taxon>
        <taxon>Micrococcales</taxon>
        <taxon>Microbacteriaceae</taxon>
        <taxon>Herbiconiux</taxon>
    </lineage>
</organism>
<reference evidence="2" key="1">
    <citation type="submission" date="2022-08" db="EMBL/GenBank/DDBJ databases">
        <authorList>
            <person name="Deng Y."/>
            <person name="Han X.-F."/>
            <person name="Zhang Y.-Q."/>
        </authorList>
    </citation>
    <scope>NUCLEOTIDE SEQUENCE</scope>
    <source>
        <strain evidence="2">CPCC 205716</strain>
    </source>
</reference>
<keyword evidence="1" id="KW-1133">Transmembrane helix</keyword>
<dbReference type="PANTHER" id="PTHR36840:SF1">
    <property type="entry name" value="BLL5714 PROTEIN"/>
    <property type="match status" value="1"/>
</dbReference>
<feature type="transmembrane region" description="Helical" evidence="1">
    <location>
        <begin position="262"/>
        <end position="281"/>
    </location>
</feature>
<keyword evidence="1" id="KW-0472">Membrane</keyword>
<feature type="transmembrane region" description="Helical" evidence="1">
    <location>
        <begin position="166"/>
        <end position="186"/>
    </location>
</feature>